<name>A0A1I1ETN1_9ACTN</name>
<feature type="domain" description="Peptidase M48" evidence="12">
    <location>
        <begin position="68"/>
        <end position="263"/>
    </location>
</feature>
<keyword evidence="6 10" id="KW-0862">Zinc</keyword>
<evidence type="ECO:0000256" key="9">
    <source>
        <dbReference type="ARBA" id="ARBA00023136"/>
    </source>
</evidence>
<keyword evidence="2 10" id="KW-0645">Protease</keyword>
<evidence type="ECO:0000256" key="2">
    <source>
        <dbReference type="ARBA" id="ARBA00022670"/>
    </source>
</evidence>
<keyword evidence="7 11" id="KW-1133">Transmembrane helix</keyword>
<dbReference type="Gene3D" id="3.30.2010.10">
    <property type="entry name" value="Metalloproteases ('zincins'), catalytic domain"/>
    <property type="match status" value="1"/>
</dbReference>
<proteinExistence type="inferred from homology"/>
<evidence type="ECO:0000259" key="12">
    <source>
        <dbReference type="Pfam" id="PF01435"/>
    </source>
</evidence>
<evidence type="ECO:0000256" key="10">
    <source>
        <dbReference type="RuleBase" id="RU003983"/>
    </source>
</evidence>
<evidence type="ECO:0000256" key="11">
    <source>
        <dbReference type="SAM" id="Phobius"/>
    </source>
</evidence>
<keyword evidence="5 10" id="KW-0378">Hydrolase</keyword>
<evidence type="ECO:0000256" key="3">
    <source>
        <dbReference type="ARBA" id="ARBA00022692"/>
    </source>
</evidence>
<comment type="cofactor">
    <cofactor evidence="10">
        <name>Zn(2+)</name>
        <dbReference type="ChEBI" id="CHEBI:29105"/>
    </cofactor>
    <text evidence="10">Binds 1 zinc ion per subunit.</text>
</comment>
<evidence type="ECO:0000256" key="4">
    <source>
        <dbReference type="ARBA" id="ARBA00022723"/>
    </source>
</evidence>
<dbReference type="InterPro" id="IPR001915">
    <property type="entry name" value="Peptidase_M48"/>
</dbReference>
<accession>A0A1I1ETN1</accession>
<evidence type="ECO:0000256" key="6">
    <source>
        <dbReference type="ARBA" id="ARBA00022833"/>
    </source>
</evidence>
<dbReference type="EMBL" id="FOLB01000002">
    <property type="protein sequence ID" value="SFB90042.1"/>
    <property type="molecule type" value="Genomic_DNA"/>
</dbReference>
<dbReference type="InterPro" id="IPR050083">
    <property type="entry name" value="HtpX_protease"/>
</dbReference>
<dbReference type="GO" id="GO:0004222">
    <property type="term" value="F:metalloendopeptidase activity"/>
    <property type="evidence" value="ECO:0007669"/>
    <property type="project" value="InterPro"/>
</dbReference>
<keyword evidence="9 11" id="KW-0472">Membrane</keyword>
<dbReference type="GO" id="GO:0046872">
    <property type="term" value="F:metal ion binding"/>
    <property type="evidence" value="ECO:0007669"/>
    <property type="project" value="UniProtKB-KW"/>
</dbReference>
<dbReference type="GO" id="GO:0006508">
    <property type="term" value="P:proteolysis"/>
    <property type="evidence" value="ECO:0007669"/>
    <property type="project" value="UniProtKB-KW"/>
</dbReference>
<sequence length="337" mass="36427">MPNPPARARVTLTGISSRTWEHPADRGALVALRKLKGFDTVLKAMSGLVSERAVRLSVLGSAVRVDERQFARVHRLLVDVATVLDVPELPEVYVANNPLTNAMTIGIDRPFIVINSGLVDLLDDEELAFVLAHELGHVMSGHAVYQTLLQRLLALSLGLASIPLGGLGIRIIIAALFEWSRKAELSADRAGLLGVQDPSVALRVHMQLASGGHVGDLDPTSFLAQGQEYVGAGDLRDSVLKLLLIENRTHPFAVVRAAELRAWVDAGDYTAVLGGSYPRRTDDGDATVSEAAKEAARSYAEAFQQTQDTLGRLVHDAAGWMGTAKTWWDERFGRSGD</sequence>
<feature type="transmembrane region" description="Helical" evidence="11">
    <location>
        <begin position="152"/>
        <end position="177"/>
    </location>
</feature>
<gene>
    <name evidence="13" type="ORF">SAMN04487968_102216</name>
</gene>
<dbReference type="PANTHER" id="PTHR43221">
    <property type="entry name" value="PROTEASE HTPX"/>
    <property type="match status" value="1"/>
</dbReference>
<dbReference type="CDD" id="cd07325">
    <property type="entry name" value="M48_Ste24p_like"/>
    <property type="match status" value="1"/>
</dbReference>
<dbReference type="AlphaFoldDB" id="A0A1I1ETN1"/>
<evidence type="ECO:0000313" key="14">
    <source>
        <dbReference type="Proteomes" id="UP000198832"/>
    </source>
</evidence>
<dbReference type="OrthoDB" id="9810445at2"/>
<evidence type="ECO:0000256" key="1">
    <source>
        <dbReference type="ARBA" id="ARBA00022475"/>
    </source>
</evidence>
<keyword evidence="8 10" id="KW-0482">Metalloprotease</keyword>
<protein>
    <submittedName>
        <fullName evidence="13">Zn-dependent protease with chaperone function</fullName>
    </submittedName>
</protein>
<evidence type="ECO:0000256" key="5">
    <source>
        <dbReference type="ARBA" id="ARBA00022801"/>
    </source>
</evidence>
<dbReference type="Proteomes" id="UP000198832">
    <property type="component" value="Unassembled WGS sequence"/>
</dbReference>
<keyword evidence="1" id="KW-1003">Cell membrane</keyword>
<dbReference type="RefSeq" id="WP_091120448.1">
    <property type="nucleotide sequence ID" value="NZ_FOLB01000002.1"/>
</dbReference>
<organism evidence="13 14">
    <name type="scientific">Nocardioides terrae</name>
    <dbReference type="NCBI Taxonomy" id="574651"/>
    <lineage>
        <taxon>Bacteria</taxon>
        <taxon>Bacillati</taxon>
        <taxon>Actinomycetota</taxon>
        <taxon>Actinomycetes</taxon>
        <taxon>Propionibacteriales</taxon>
        <taxon>Nocardioidaceae</taxon>
        <taxon>Nocardioides</taxon>
    </lineage>
</organism>
<keyword evidence="14" id="KW-1185">Reference proteome</keyword>
<dbReference type="STRING" id="574651.SAMN04487968_102216"/>
<reference evidence="13 14" key="1">
    <citation type="submission" date="2016-10" db="EMBL/GenBank/DDBJ databases">
        <authorList>
            <person name="de Groot N.N."/>
        </authorList>
    </citation>
    <scope>NUCLEOTIDE SEQUENCE [LARGE SCALE GENOMIC DNA]</scope>
    <source>
        <strain evidence="13 14">CGMCC 1.7056</strain>
    </source>
</reference>
<keyword evidence="3 11" id="KW-0812">Transmembrane</keyword>
<dbReference type="PANTHER" id="PTHR43221:SF3">
    <property type="entry name" value="SLL1280 PROTEIN"/>
    <property type="match status" value="1"/>
</dbReference>
<evidence type="ECO:0000256" key="7">
    <source>
        <dbReference type="ARBA" id="ARBA00022989"/>
    </source>
</evidence>
<evidence type="ECO:0000313" key="13">
    <source>
        <dbReference type="EMBL" id="SFB90042.1"/>
    </source>
</evidence>
<keyword evidence="4" id="KW-0479">Metal-binding</keyword>
<comment type="similarity">
    <text evidence="10">Belongs to the peptidase M48 family.</text>
</comment>
<evidence type="ECO:0000256" key="8">
    <source>
        <dbReference type="ARBA" id="ARBA00023049"/>
    </source>
</evidence>
<dbReference type="Pfam" id="PF01435">
    <property type="entry name" value="Peptidase_M48"/>
    <property type="match status" value="1"/>
</dbReference>